<organism evidence="1">
    <name type="scientific">marine sediment metagenome</name>
    <dbReference type="NCBI Taxonomy" id="412755"/>
    <lineage>
        <taxon>unclassified sequences</taxon>
        <taxon>metagenomes</taxon>
        <taxon>ecological metagenomes</taxon>
    </lineage>
</organism>
<sequence length="393" mass="46689">MGNDYIWYKNVILYNLTCSVTLTISKEEAEIYNKFLLICNHHGKVTARIIQEIYGLDEIIVIKVLNNLADDLRILEKEFVNDETYFNVKEDFLKDMKQLEEENIYFQAPMRFSLSLFPLIVSNKHLYWEKVKDFEPNELMFEYLERIDKIVQSKGKMKKDIEIPDKICGFNFTKGIKINGITHCWIGWKENQFNLYQNNYKISQILNKHPDFIKLKEEIESLRTNTELLEEKVNQEITLKLHMTNFFIEFNENNQDLIINIEEQDIDNLGGIYRTVSKNEGKELSVPLENGWFFKIKLKFKISDPILNTWILLMKELNILIKDKYLDLINGDISSISSRIDLLINNIRNNNKIFEFYPSNEDIQTNIQKVANYSDDGWFHLIFAKFLEKEVIR</sequence>
<evidence type="ECO:0000313" key="1">
    <source>
        <dbReference type="EMBL" id="KKN46915.1"/>
    </source>
</evidence>
<name>A0A0F9QRP8_9ZZZZ</name>
<dbReference type="AlphaFoldDB" id="A0A0F9QRP8"/>
<proteinExistence type="predicted"/>
<accession>A0A0F9QRP8</accession>
<gene>
    <name evidence="1" type="ORF">LCGC14_0668200</name>
</gene>
<reference evidence="1" key="1">
    <citation type="journal article" date="2015" name="Nature">
        <title>Complex archaea that bridge the gap between prokaryotes and eukaryotes.</title>
        <authorList>
            <person name="Spang A."/>
            <person name="Saw J.H."/>
            <person name="Jorgensen S.L."/>
            <person name="Zaremba-Niedzwiedzka K."/>
            <person name="Martijn J."/>
            <person name="Lind A.E."/>
            <person name="van Eijk R."/>
            <person name="Schleper C."/>
            <person name="Guy L."/>
            <person name="Ettema T.J."/>
        </authorList>
    </citation>
    <scope>NUCLEOTIDE SEQUENCE</scope>
</reference>
<dbReference type="EMBL" id="LAZR01001305">
    <property type="protein sequence ID" value="KKN46915.1"/>
    <property type="molecule type" value="Genomic_DNA"/>
</dbReference>
<comment type="caution">
    <text evidence="1">The sequence shown here is derived from an EMBL/GenBank/DDBJ whole genome shotgun (WGS) entry which is preliminary data.</text>
</comment>
<protein>
    <submittedName>
        <fullName evidence="1">Uncharacterized protein</fullName>
    </submittedName>
</protein>